<sequence>MDTIAPSKRDVELIEDVKAVPLQQLPLPEELASHEAHELQKLEAGLVRRLDTCLLPAVIILFLMNILDRNNIANAKIAGLPDTLGITNTQYNTCLMIFYVGYIITQVPSNMVITKVQPSIYIGAVTASWGVVSMCQAFTHNFAGLLLCRFVLGLVEGPFLPGVFFLMSCWYKRAELPPRIALLYGANMLASAFGGLIAAGIVARMEGKLGRPAWEWLFIIEGSMTVVIALLVIPLIPDYPGLTKRWWLTQEHQLLADWRLRNENAGLVDNDPDSLFWGVKQAVVDPKLYMFIVLQMALITAQSFNNFFPSIVSTLGYDETITLLLTAPPYGFAFVCSLIISFHAAHKQERGYHISIPLLFALLGNLLAMLVPTTGGRYFSMFLMTAGSYSPYNLCVSWLSSSLPRPKTKRATALAIVNLMGAGVAHFYTSYMFPDSQKPRYYAGGGVMSGACLVCAIMALGIKWHLKRENAELARAELEEGALAGSAIAGPKTGYRADGVVSFRYVH</sequence>
<reference evidence="8" key="2">
    <citation type="journal article" date="2023" name="IMA Fungus">
        <title>Comparative genomic study of the Penicillium genus elucidates a diverse pangenome and 15 lateral gene transfer events.</title>
        <authorList>
            <person name="Petersen C."/>
            <person name="Sorensen T."/>
            <person name="Nielsen M.R."/>
            <person name="Sondergaard T.E."/>
            <person name="Sorensen J.L."/>
            <person name="Fitzpatrick D.A."/>
            <person name="Frisvad J.C."/>
            <person name="Nielsen K.L."/>
        </authorList>
    </citation>
    <scope>NUCLEOTIDE SEQUENCE</scope>
    <source>
        <strain evidence="8">IBT 34128</strain>
    </source>
</reference>
<comment type="similarity">
    <text evidence="2">Belongs to the major facilitator superfamily.</text>
</comment>
<feature type="transmembrane region" description="Helical" evidence="7">
    <location>
        <begin position="151"/>
        <end position="170"/>
    </location>
</feature>
<protein>
    <recommendedName>
        <fullName evidence="10">Major facilitator superfamily (MFS) profile domain-containing protein</fullName>
    </recommendedName>
</protein>
<evidence type="ECO:0008006" key="10">
    <source>
        <dbReference type="Google" id="ProtNLM"/>
    </source>
</evidence>
<feature type="transmembrane region" description="Helical" evidence="7">
    <location>
        <begin position="50"/>
        <end position="67"/>
    </location>
</feature>
<feature type="transmembrane region" description="Helical" evidence="7">
    <location>
        <begin position="216"/>
        <end position="236"/>
    </location>
</feature>
<dbReference type="GeneID" id="81392032"/>
<dbReference type="SUPFAM" id="SSF103473">
    <property type="entry name" value="MFS general substrate transporter"/>
    <property type="match status" value="1"/>
</dbReference>
<dbReference type="RefSeq" id="XP_056513931.1">
    <property type="nucleotide sequence ID" value="XM_056652864.1"/>
</dbReference>
<dbReference type="GO" id="GO:0016020">
    <property type="term" value="C:membrane"/>
    <property type="evidence" value="ECO:0007669"/>
    <property type="project" value="UniProtKB-SubCell"/>
</dbReference>
<keyword evidence="3" id="KW-0813">Transport</keyword>
<feature type="transmembrane region" description="Helical" evidence="7">
    <location>
        <begin position="90"/>
        <end position="108"/>
    </location>
</feature>
<evidence type="ECO:0000256" key="6">
    <source>
        <dbReference type="ARBA" id="ARBA00023136"/>
    </source>
</evidence>
<dbReference type="OrthoDB" id="2250022at2759"/>
<evidence type="ECO:0000256" key="3">
    <source>
        <dbReference type="ARBA" id="ARBA00022448"/>
    </source>
</evidence>
<feature type="transmembrane region" description="Helical" evidence="7">
    <location>
        <begin position="182"/>
        <end position="204"/>
    </location>
</feature>
<name>A0A9W9FR96_9EURO</name>
<dbReference type="PANTHER" id="PTHR43791:SF20">
    <property type="entry name" value="TRANSPORTER, PUTATIVE (AFU_ORTHOLOGUE AFUA_3G14670)-RELATED"/>
    <property type="match status" value="1"/>
</dbReference>
<evidence type="ECO:0000256" key="7">
    <source>
        <dbReference type="SAM" id="Phobius"/>
    </source>
</evidence>
<dbReference type="InterPro" id="IPR011701">
    <property type="entry name" value="MFS"/>
</dbReference>
<evidence type="ECO:0000313" key="9">
    <source>
        <dbReference type="Proteomes" id="UP001141434"/>
    </source>
</evidence>
<dbReference type="Gene3D" id="1.20.1250.20">
    <property type="entry name" value="MFS general substrate transporter like domains"/>
    <property type="match status" value="2"/>
</dbReference>
<dbReference type="Proteomes" id="UP001141434">
    <property type="component" value="Unassembled WGS sequence"/>
</dbReference>
<accession>A0A9W9FR96</accession>
<feature type="transmembrane region" description="Helical" evidence="7">
    <location>
        <begin position="320"/>
        <end position="342"/>
    </location>
</feature>
<keyword evidence="5 7" id="KW-1133">Transmembrane helix</keyword>
<dbReference type="AlphaFoldDB" id="A0A9W9FR96"/>
<keyword evidence="4 7" id="KW-0812">Transmembrane</keyword>
<dbReference type="Pfam" id="PF07690">
    <property type="entry name" value="MFS_1"/>
    <property type="match status" value="1"/>
</dbReference>
<comment type="subcellular location">
    <subcellularLocation>
        <location evidence="1">Membrane</location>
        <topology evidence="1">Multi-pass membrane protein</topology>
    </subcellularLocation>
</comment>
<dbReference type="FunFam" id="1.20.1250.20:FF:000013">
    <property type="entry name" value="MFS general substrate transporter"/>
    <property type="match status" value="1"/>
</dbReference>
<keyword evidence="6 7" id="KW-0472">Membrane</keyword>
<reference evidence="8" key="1">
    <citation type="submission" date="2022-11" db="EMBL/GenBank/DDBJ databases">
        <authorList>
            <person name="Petersen C."/>
        </authorList>
    </citation>
    <scope>NUCLEOTIDE SEQUENCE</scope>
    <source>
        <strain evidence="8">IBT 34128</strain>
    </source>
</reference>
<evidence type="ECO:0000256" key="5">
    <source>
        <dbReference type="ARBA" id="ARBA00022989"/>
    </source>
</evidence>
<feature type="transmembrane region" description="Helical" evidence="7">
    <location>
        <begin position="354"/>
        <end position="372"/>
    </location>
</feature>
<keyword evidence="9" id="KW-1185">Reference proteome</keyword>
<dbReference type="PANTHER" id="PTHR43791">
    <property type="entry name" value="PERMEASE-RELATED"/>
    <property type="match status" value="1"/>
</dbReference>
<evidence type="ECO:0000256" key="2">
    <source>
        <dbReference type="ARBA" id="ARBA00008335"/>
    </source>
</evidence>
<dbReference type="GO" id="GO:0022857">
    <property type="term" value="F:transmembrane transporter activity"/>
    <property type="evidence" value="ECO:0007669"/>
    <property type="project" value="InterPro"/>
</dbReference>
<organism evidence="8 9">
    <name type="scientific">Penicillium alfredii</name>
    <dbReference type="NCBI Taxonomy" id="1506179"/>
    <lineage>
        <taxon>Eukaryota</taxon>
        <taxon>Fungi</taxon>
        <taxon>Dikarya</taxon>
        <taxon>Ascomycota</taxon>
        <taxon>Pezizomycotina</taxon>
        <taxon>Eurotiomycetes</taxon>
        <taxon>Eurotiomycetidae</taxon>
        <taxon>Eurotiales</taxon>
        <taxon>Aspergillaceae</taxon>
        <taxon>Penicillium</taxon>
    </lineage>
</organism>
<feature type="transmembrane region" description="Helical" evidence="7">
    <location>
        <begin position="411"/>
        <end position="429"/>
    </location>
</feature>
<evidence type="ECO:0000256" key="1">
    <source>
        <dbReference type="ARBA" id="ARBA00004141"/>
    </source>
</evidence>
<dbReference type="EMBL" id="JAPMSZ010000004">
    <property type="protein sequence ID" value="KAJ5104935.1"/>
    <property type="molecule type" value="Genomic_DNA"/>
</dbReference>
<comment type="caution">
    <text evidence="8">The sequence shown here is derived from an EMBL/GenBank/DDBJ whole genome shotgun (WGS) entry which is preliminary data.</text>
</comment>
<feature type="transmembrane region" description="Helical" evidence="7">
    <location>
        <begin position="120"/>
        <end position="139"/>
    </location>
</feature>
<evidence type="ECO:0000256" key="4">
    <source>
        <dbReference type="ARBA" id="ARBA00022692"/>
    </source>
</evidence>
<feature type="transmembrane region" description="Helical" evidence="7">
    <location>
        <begin position="441"/>
        <end position="462"/>
    </location>
</feature>
<dbReference type="InterPro" id="IPR036259">
    <property type="entry name" value="MFS_trans_sf"/>
</dbReference>
<evidence type="ECO:0000313" key="8">
    <source>
        <dbReference type="EMBL" id="KAJ5104935.1"/>
    </source>
</evidence>
<gene>
    <name evidence="8" type="ORF">NUU61_002282</name>
</gene>
<proteinExistence type="inferred from homology"/>
<dbReference type="FunFam" id="1.20.1250.20:FF:000057">
    <property type="entry name" value="MFS general substrate transporter"/>
    <property type="match status" value="1"/>
</dbReference>
<feature type="transmembrane region" description="Helical" evidence="7">
    <location>
        <begin position="288"/>
        <end position="308"/>
    </location>
</feature>
<feature type="transmembrane region" description="Helical" evidence="7">
    <location>
        <begin position="378"/>
        <end position="399"/>
    </location>
</feature>